<reference evidence="1" key="1">
    <citation type="submission" date="2014-09" db="EMBL/GenBank/DDBJ databases">
        <authorList>
            <person name="Magalhaes I.L.F."/>
            <person name="Oliveira U."/>
            <person name="Santos F.R."/>
            <person name="Vidigal T.H.D.A."/>
            <person name="Brescovit A.D."/>
            <person name="Santos A.J."/>
        </authorList>
    </citation>
    <scope>NUCLEOTIDE SEQUENCE</scope>
    <source>
        <tissue evidence="1">Shoot tissue taken approximately 20 cm above the soil surface</tissue>
    </source>
</reference>
<reference evidence="1" key="2">
    <citation type="journal article" date="2015" name="Data Brief">
        <title>Shoot transcriptome of the giant reed, Arundo donax.</title>
        <authorList>
            <person name="Barrero R.A."/>
            <person name="Guerrero F.D."/>
            <person name="Moolhuijzen P."/>
            <person name="Goolsby J.A."/>
            <person name="Tidwell J."/>
            <person name="Bellgard S.E."/>
            <person name="Bellgard M.I."/>
        </authorList>
    </citation>
    <scope>NUCLEOTIDE SEQUENCE</scope>
    <source>
        <tissue evidence="1">Shoot tissue taken approximately 20 cm above the soil surface</tissue>
    </source>
</reference>
<protein>
    <submittedName>
        <fullName evidence="1">Uncharacterized protein</fullName>
    </submittedName>
</protein>
<accession>A0A0A9D711</accession>
<organism evidence="1">
    <name type="scientific">Arundo donax</name>
    <name type="common">Giant reed</name>
    <name type="synonym">Donax arundinaceus</name>
    <dbReference type="NCBI Taxonomy" id="35708"/>
    <lineage>
        <taxon>Eukaryota</taxon>
        <taxon>Viridiplantae</taxon>
        <taxon>Streptophyta</taxon>
        <taxon>Embryophyta</taxon>
        <taxon>Tracheophyta</taxon>
        <taxon>Spermatophyta</taxon>
        <taxon>Magnoliopsida</taxon>
        <taxon>Liliopsida</taxon>
        <taxon>Poales</taxon>
        <taxon>Poaceae</taxon>
        <taxon>PACMAD clade</taxon>
        <taxon>Arundinoideae</taxon>
        <taxon>Arundineae</taxon>
        <taxon>Arundo</taxon>
    </lineage>
</organism>
<proteinExistence type="predicted"/>
<sequence>MGDLFISVVFVCSCGLSPSPSSFPNYNLTTLKFDLCLLLPDLFDLMDDSFIFPLYFCCSCGFGFD</sequence>
<dbReference type="AlphaFoldDB" id="A0A0A9D711"/>
<evidence type="ECO:0000313" key="1">
    <source>
        <dbReference type="EMBL" id="JAD83576.1"/>
    </source>
</evidence>
<name>A0A0A9D711_ARUDO</name>
<dbReference type="EMBL" id="GBRH01214319">
    <property type="protein sequence ID" value="JAD83576.1"/>
    <property type="molecule type" value="Transcribed_RNA"/>
</dbReference>